<comment type="caution">
    <text evidence="4">The sequence shown here is derived from an EMBL/GenBank/DDBJ whole genome shotgun (WGS) entry which is preliminary data.</text>
</comment>
<accession>A0ABT5YYE5</accession>
<keyword evidence="5" id="KW-1185">Reference proteome</keyword>
<dbReference type="RefSeq" id="WP_275813010.1">
    <property type="nucleotide sequence ID" value="NZ_BAAANM010000001.1"/>
</dbReference>
<evidence type="ECO:0000256" key="3">
    <source>
        <dbReference type="SAM" id="MobiDB-lite"/>
    </source>
</evidence>
<evidence type="ECO:0000256" key="2">
    <source>
        <dbReference type="ARBA" id="ARBA00023026"/>
    </source>
</evidence>
<feature type="region of interest" description="Disordered" evidence="3">
    <location>
        <begin position="34"/>
        <end position="84"/>
    </location>
</feature>
<sequence>MPDATRLSLIDHIVVLMLENRSFDHMLGFLYTHQGNRSASGQPFEGPTWWPTDSSRPHDDPADGSRHTSGPVRSFTRRNLGNPR</sequence>
<evidence type="ECO:0000313" key="4">
    <source>
        <dbReference type="EMBL" id="MDF2256574.1"/>
    </source>
</evidence>
<evidence type="ECO:0000313" key="5">
    <source>
        <dbReference type="Proteomes" id="UP001220022"/>
    </source>
</evidence>
<protein>
    <submittedName>
        <fullName evidence="4">Alkaline phosphatase family protein</fullName>
    </submittedName>
</protein>
<proteinExistence type="predicted"/>
<keyword evidence="1" id="KW-0378">Hydrolase</keyword>
<dbReference type="Proteomes" id="UP001220022">
    <property type="component" value="Unassembled WGS sequence"/>
</dbReference>
<dbReference type="EMBL" id="JARHTQ010000007">
    <property type="protein sequence ID" value="MDF2256574.1"/>
    <property type="molecule type" value="Genomic_DNA"/>
</dbReference>
<name>A0ABT5YYE5_9ACTN</name>
<dbReference type="InterPro" id="IPR017850">
    <property type="entry name" value="Alkaline_phosphatase_core_sf"/>
</dbReference>
<dbReference type="Pfam" id="PF04185">
    <property type="entry name" value="Phosphoesterase"/>
    <property type="match status" value="1"/>
</dbReference>
<dbReference type="InterPro" id="IPR007312">
    <property type="entry name" value="Phosphoesterase"/>
</dbReference>
<gene>
    <name evidence="4" type="ORF">P2L57_12780</name>
</gene>
<organism evidence="4 5">
    <name type="scientific">Streptantibioticus ferralitis</name>
    <dbReference type="NCBI Taxonomy" id="236510"/>
    <lineage>
        <taxon>Bacteria</taxon>
        <taxon>Bacillati</taxon>
        <taxon>Actinomycetota</taxon>
        <taxon>Actinomycetes</taxon>
        <taxon>Kitasatosporales</taxon>
        <taxon>Streptomycetaceae</taxon>
        <taxon>Streptantibioticus</taxon>
    </lineage>
</organism>
<keyword evidence="2" id="KW-0843">Virulence</keyword>
<evidence type="ECO:0000256" key="1">
    <source>
        <dbReference type="ARBA" id="ARBA00022801"/>
    </source>
</evidence>
<feature type="compositionally biased region" description="Basic and acidic residues" evidence="3">
    <location>
        <begin position="55"/>
        <end position="66"/>
    </location>
</feature>
<dbReference type="Gene3D" id="3.40.720.10">
    <property type="entry name" value="Alkaline Phosphatase, subunit A"/>
    <property type="match status" value="1"/>
</dbReference>
<reference evidence="4 5" key="1">
    <citation type="submission" date="2023-03" db="EMBL/GenBank/DDBJ databases">
        <title>Draft genome sequence of type strain Streptomyces ferralitis JCM 14344.</title>
        <authorList>
            <person name="Klaysubun C."/>
            <person name="Duangmal K."/>
        </authorList>
    </citation>
    <scope>NUCLEOTIDE SEQUENCE [LARGE SCALE GENOMIC DNA]</scope>
    <source>
        <strain evidence="4 5">JCM 14344</strain>
    </source>
</reference>